<dbReference type="InterPro" id="IPR016039">
    <property type="entry name" value="Thiolase-like"/>
</dbReference>
<evidence type="ECO:0000256" key="2">
    <source>
        <dbReference type="ARBA" id="ARBA00022448"/>
    </source>
</evidence>
<feature type="domain" description="Thiolase N-terminal" evidence="7">
    <location>
        <begin position="18"/>
        <end position="221"/>
    </location>
</feature>
<evidence type="ECO:0000256" key="3">
    <source>
        <dbReference type="ARBA" id="ARBA00022679"/>
    </source>
</evidence>
<keyword evidence="4" id="KW-0445">Lipid transport</keyword>
<organism evidence="9">
    <name type="scientific">freshwater metagenome</name>
    <dbReference type="NCBI Taxonomy" id="449393"/>
    <lineage>
        <taxon>unclassified sequences</taxon>
        <taxon>metagenomes</taxon>
        <taxon>ecological metagenomes</taxon>
    </lineage>
</organism>
<dbReference type="PROSITE" id="PS00737">
    <property type="entry name" value="THIOLASE_2"/>
    <property type="match status" value="1"/>
</dbReference>
<dbReference type="Gene3D" id="3.40.47.10">
    <property type="match status" value="1"/>
</dbReference>
<dbReference type="InterPro" id="IPR020616">
    <property type="entry name" value="Thiolase_N"/>
</dbReference>
<dbReference type="EMBL" id="CAEZSR010000012">
    <property type="protein sequence ID" value="CAB4545163.1"/>
    <property type="molecule type" value="Genomic_DNA"/>
</dbReference>
<evidence type="ECO:0000256" key="5">
    <source>
        <dbReference type="ARBA" id="ARBA00023121"/>
    </source>
</evidence>
<dbReference type="PIRSF" id="PIRSF000429">
    <property type="entry name" value="Ac-CoA_Ac_transf"/>
    <property type="match status" value="1"/>
</dbReference>
<gene>
    <name evidence="9" type="ORF">UFOPK1493_00603</name>
</gene>
<dbReference type="CDD" id="cd00829">
    <property type="entry name" value="SCP-x_thiolase"/>
    <property type="match status" value="1"/>
</dbReference>
<dbReference type="SUPFAM" id="SSF53901">
    <property type="entry name" value="Thiolase-like"/>
    <property type="match status" value="2"/>
</dbReference>
<dbReference type="GO" id="GO:0008289">
    <property type="term" value="F:lipid binding"/>
    <property type="evidence" value="ECO:0007669"/>
    <property type="project" value="UniProtKB-KW"/>
</dbReference>
<dbReference type="PANTHER" id="PTHR42870:SF1">
    <property type="entry name" value="NON-SPECIFIC LIPID-TRANSFER PROTEIN-LIKE 2"/>
    <property type="match status" value="1"/>
</dbReference>
<feature type="domain" description="Thiolase C-terminal" evidence="8">
    <location>
        <begin position="253"/>
        <end position="371"/>
    </location>
</feature>
<accession>A0A6J6C3Q0</accession>
<dbReference type="InterPro" id="IPR055140">
    <property type="entry name" value="Thiolase_C_2"/>
</dbReference>
<dbReference type="InterPro" id="IPR020613">
    <property type="entry name" value="Thiolase_CS"/>
</dbReference>
<sequence length="392" mass="40550">MTSDRTAPQRAVTAAVAGVGTSLFGKQPDLHPSQLVWRAVDEALRDAGVAPADLDAVYVGTVFGAPGVAQRALHAMGITSMPIITVENACASGTTALHEAVTAVELGRFHTVLAVGVEKMTDQFAGAIHPESTDIEGRTGLALPSLYAMAATRYQALYGVTDEDLASVAVKNHAHAVHNDRAQYRTPHTVEEVLASRMVADPLTLMQCCPIADGAAAAVVRPHRSGTEEVVVRSSVLRSGGLWDQRCAHVWGYELIRDTATAAFDLAGVGPTDLDVVECHDAFTIGEIVTTEAIGLAPEGQGAGLLRSGHTALGGPQPVNPSGGLLSRGHPLGATGLAQTAEITWQLRGEAGGRQVDGARLGLVETMGGGVAGVDGNACVMVVLERTTGVRA</sequence>
<name>A0A6J6C3Q0_9ZZZZ</name>
<dbReference type="Pfam" id="PF22691">
    <property type="entry name" value="Thiolase_C_1"/>
    <property type="match status" value="1"/>
</dbReference>
<dbReference type="InterPro" id="IPR002155">
    <property type="entry name" value="Thiolase"/>
</dbReference>
<evidence type="ECO:0000256" key="6">
    <source>
        <dbReference type="ARBA" id="ARBA00032316"/>
    </source>
</evidence>
<protein>
    <recommendedName>
        <fullName evidence="1">propanoyl-CoA C-acyltransferase</fullName>
        <ecNumber evidence="1">2.3.1.176</ecNumber>
    </recommendedName>
    <alternativeName>
        <fullName evidence="6">Propanoyl-CoA C-acyltransferase</fullName>
    </alternativeName>
</protein>
<evidence type="ECO:0000313" key="9">
    <source>
        <dbReference type="EMBL" id="CAB4545163.1"/>
    </source>
</evidence>
<dbReference type="Pfam" id="PF00108">
    <property type="entry name" value="Thiolase_N"/>
    <property type="match status" value="1"/>
</dbReference>
<dbReference type="GO" id="GO:0006869">
    <property type="term" value="P:lipid transport"/>
    <property type="evidence" value="ECO:0007669"/>
    <property type="project" value="UniProtKB-KW"/>
</dbReference>
<dbReference type="EC" id="2.3.1.176" evidence="1"/>
<dbReference type="AlphaFoldDB" id="A0A6J6C3Q0"/>
<evidence type="ECO:0000256" key="4">
    <source>
        <dbReference type="ARBA" id="ARBA00023055"/>
    </source>
</evidence>
<keyword evidence="3" id="KW-0808">Transferase</keyword>
<keyword evidence="5" id="KW-0446">Lipid-binding</keyword>
<keyword evidence="2" id="KW-0813">Transport</keyword>
<dbReference type="GO" id="GO:0016747">
    <property type="term" value="F:acyltransferase activity, transferring groups other than amino-acyl groups"/>
    <property type="evidence" value="ECO:0007669"/>
    <property type="project" value="InterPro"/>
</dbReference>
<evidence type="ECO:0000256" key="1">
    <source>
        <dbReference type="ARBA" id="ARBA00012352"/>
    </source>
</evidence>
<reference evidence="9" key="1">
    <citation type="submission" date="2020-05" db="EMBL/GenBank/DDBJ databases">
        <authorList>
            <person name="Chiriac C."/>
            <person name="Salcher M."/>
            <person name="Ghai R."/>
            <person name="Kavagutti S V."/>
        </authorList>
    </citation>
    <scope>NUCLEOTIDE SEQUENCE</scope>
</reference>
<dbReference type="PANTHER" id="PTHR42870">
    <property type="entry name" value="ACETYL-COA C-ACETYLTRANSFERASE"/>
    <property type="match status" value="1"/>
</dbReference>
<evidence type="ECO:0000259" key="7">
    <source>
        <dbReference type="Pfam" id="PF00108"/>
    </source>
</evidence>
<proteinExistence type="predicted"/>
<evidence type="ECO:0000259" key="8">
    <source>
        <dbReference type="Pfam" id="PF22691"/>
    </source>
</evidence>